<evidence type="ECO:0000256" key="2">
    <source>
        <dbReference type="ARBA" id="ARBA00022475"/>
    </source>
</evidence>
<dbReference type="RefSeq" id="XP_006274842.1">
    <property type="nucleotide sequence ID" value="XM_006274780.4"/>
</dbReference>
<keyword evidence="13" id="KW-0393">Immunoglobulin domain</keyword>
<dbReference type="GO" id="GO:0009897">
    <property type="term" value="C:external side of plasma membrane"/>
    <property type="evidence" value="ECO:0007669"/>
    <property type="project" value="TreeGrafter"/>
</dbReference>
<dbReference type="GO" id="GO:0050853">
    <property type="term" value="P:B cell receptor signaling pathway"/>
    <property type="evidence" value="ECO:0007669"/>
    <property type="project" value="TreeGrafter"/>
</dbReference>
<dbReference type="EMBL" id="AKHW03000499">
    <property type="protein sequence ID" value="KYO46593.1"/>
    <property type="molecule type" value="Genomic_DNA"/>
</dbReference>
<evidence type="ECO:0000256" key="16">
    <source>
        <dbReference type="ARBA" id="ARBA00068183"/>
    </source>
</evidence>
<dbReference type="FunFam" id="2.60.40.10:FF:001554">
    <property type="entry name" value="B-cell antigen receptor complex-associated protein beta chain"/>
    <property type="match status" value="1"/>
</dbReference>
<dbReference type="Proteomes" id="UP000050525">
    <property type="component" value="Unassembled WGS sequence"/>
</dbReference>
<dbReference type="GO" id="GO:0002250">
    <property type="term" value="P:adaptive immune response"/>
    <property type="evidence" value="ECO:0007669"/>
    <property type="project" value="UniProtKB-KW"/>
</dbReference>
<organism evidence="22 23">
    <name type="scientific">Alligator mississippiensis</name>
    <name type="common">American alligator</name>
    <dbReference type="NCBI Taxonomy" id="8496"/>
    <lineage>
        <taxon>Eukaryota</taxon>
        <taxon>Metazoa</taxon>
        <taxon>Chordata</taxon>
        <taxon>Craniata</taxon>
        <taxon>Vertebrata</taxon>
        <taxon>Euteleostomi</taxon>
        <taxon>Archelosauria</taxon>
        <taxon>Archosauria</taxon>
        <taxon>Crocodylia</taxon>
        <taxon>Alligatoridae</taxon>
        <taxon>Alligatorinae</taxon>
        <taxon>Alligator</taxon>
    </lineage>
</organism>
<comment type="subcellular location">
    <subcellularLocation>
        <location evidence="1">Cell membrane</location>
        <topology evidence="1">Single-pass type I membrane protein</topology>
    </subcellularLocation>
</comment>
<protein>
    <recommendedName>
        <fullName evidence="16">B-cell antigen receptor complex-associated protein beta chain</fullName>
    </recommendedName>
    <alternativeName>
        <fullName evidence="19">B-cell-specific glycoprotein B29</fullName>
    </alternativeName>
    <alternativeName>
        <fullName evidence="18">Ig-beta</fullName>
    </alternativeName>
    <alternativeName>
        <fullName evidence="17">Immunoglobulin-associated B29 protein</fullName>
    </alternativeName>
</protein>
<keyword evidence="11 22" id="KW-0675">Receptor</keyword>
<dbReference type="AlphaFoldDB" id="A0A151PC30"/>
<dbReference type="GO" id="GO:0030183">
    <property type="term" value="P:B cell differentiation"/>
    <property type="evidence" value="ECO:0007669"/>
    <property type="project" value="TreeGrafter"/>
</dbReference>
<dbReference type="CTD" id="974"/>
<dbReference type="PANTHER" id="PTHR14334:SF2">
    <property type="entry name" value="B-CELL ANTIGEN RECEPTOR COMPLEX-ASSOCIATED PROTEIN BETA CHAIN"/>
    <property type="match status" value="1"/>
</dbReference>
<evidence type="ECO:0000256" key="7">
    <source>
        <dbReference type="ARBA" id="ARBA00022989"/>
    </source>
</evidence>
<dbReference type="GO" id="GO:0042802">
    <property type="term" value="F:identical protein binding"/>
    <property type="evidence" value="ECO:0007669"/>
    <property type="project" value="UniProtKB-ARBA"/>
</dbReference>
<evidence type="ECO:0000256" key="21">
    <source>
        <dbReference type="SAM" id="SignalP"/>
    </source>
</evidence>
<comment type="function">
    <text evidence="14">Required in cooperation with CD79A for initiation of the signal transduction cascade activated by the B-cell antigen receptor complex (BCR) which leads to internalization of the complex, trafficking to late endosomes and antigen presentation. Enhances phosphorylation of CD79A, possibly by recruiting kinases which phosphorylate CD79A or by recruiting proteins which bind to CD79A and protect it from dephosphorylation.</text>
</comment>
<dbReference type="GO" id="GO:0019815">
    <property type="term" value="C:B cell receptor complex"/>
    <property type="evidence" value="ECO:0007669"/>
    <property type="project" value="TreeGrafter"/>
</dbReference>
<dbReference type="InterPro" id="IPR013783">
    <property type="entry name" value="Ig-like_fold"/>
</dbReference>
<evidence type="ECO:0000256" key="4">
    <source>
        <dbReference type="ARBA" id="ARBA00022692"/>
    </source>
</evidence>
<dbReference type="OrthoDB" id="9894386at2759"/>
<evidence type="ECO:0000256" key="3">
    <source>
        <dbReference type="ARBA" id="ARBA00022553"/>
    </source>
</evidence>
<evidence type="ECO:0000256" key="9">
    <source>
        <dbReference type="ARBA" id="ARBA00023136"/>
    </source>
</evidence>
<keyword evidence="23" id="KW-1185">Reference proteome</keyword>
<evidence type="ECO:0000256" key="10">
    <source>
        <dbReference type="ARBA" id="ARBA00023157"/>
    </source>
</evidence>
<keyword evidence="8" id="KW-1064">Adaptive immunity</keyword>
<dbReference type="SUPFAM" id="SSF48726">
    <property type="entry name" value="Immunoglobulin"/>
    <property type="match status" value="1"/>
</dbReference>
<evidence type="ECO:0000256" key="18">
    <source>
        <dbReference type="ARBA" id="ARBA00078678"/>
    </source>
</evidence>
<gene>
    <name evidence="22" type="primary">CD79B</name>
    <name evidence="22" type="ORF">Y1Q_0018367</name>
</gene>
<dbReference type="STRING" id="8496.A0A151PC30"/>
<evidence type="ECO:0000256" key="8">
    <source>
        <dbReference type="ARBA" id="ARBA00023130"/>
    </source>
</evidence>
<keyword evidence="10" id="KW-1015">Disulfide bond</keyword>
<feature type="chain" id="PRO_5007586893" description="B-cell antigen receptor complex-associated protein beta chain" evidence="21">
    <location>
        <begin position="28"/>
        <end position="226"/>
    </location>
</feature>
<feature type="signal peptide" evidence="21">
    <location>
        <begin position="1"/>
        <end position="27"/>
    </location>
</feature>
<evidence type="ECO:0000256" key="1">
    <source>
        <dbReference type="ARBA" id="ARBA00004251"/>
    </source>
</evidence>
<keyword evidence="3" id="KW-0597">Phosphoprotein</keyword>
<evidence type="ECO:0000256" key="20">
    <source>
        <dbReference type="SAM" id="Phobius"/>
    </source>
</evidence>
<proteinExistence type="predicted"/>
<evidence type="ECO:0000256" key="6">
    <source>
        <dbReference type="ARBA" id="ARBA00022859"/>
    </source>
</evidence>
<keyword evidence="5 21" id="KW-0732">Signal</keyword>
<evidence type="ECO:0000256" key="12">
    <source>
        <dbReference type="ARBA" id="ARBA00023180"/>
    </source>
</evidence>
<keyword evidence="12" id="KW-0325">Glycoprotein</keyword>
<evidence type="ECO:0000256" key="17">
    <source>
        <dbReference type="ARBA" id="ARBA00076791"/>
    </source>
</evidence>
<evidence type="ECO:0000256" key="13">
    <source>
        <dbReference type="ARBA" id="ARBA00023319"/>
    </source>
</evidence>
<dbReference type="InterPro" id="IPR036179">
    <property type="entry name" value="Ig-like_dom_sf"/>
</dbReference>
<dbReference type="GeneID" id="102576332"/>
<reference evidence="22 23" key="1">
    <citation type="journal article" date="2012" name="Genome Biol.">
        <title>Sequencing three crocodilian genomes to illuminate the evolution of archosaurs and amniotes.</title>
        <authorList>
            <person name="St John J.A."/>
            <person name="Braun E.L."/>
            <person name="Isberg S.R."/>
            <person name="Miles L.G."/>
            <person name="Chong A.Y."/>
            <person name="Gongora J."/>
            <person name="Dalzell P."/>
            <person name="Moran C."/>
            <person name="Bed'hom B."/>
            <person name="Abzhanov A."/>
            <person name="Burgess S.C."/>
            <person name="Cooksey A.M."/>
            <person name="Castoe T.A."/>
            <person name="Crawford N.G."/>
            <person name="Densmore L.D."/>
            <person name="Drew J.C."/>
            <person name="Edwards S.V."/>
            <person name="Faircloth B.C."/>
            <person name="Fujita M.K."/>
            <person name="Greenwold M.J."/>
            <person name="Hoffmann F.G."/>
            <person name="Howard J.M."/>
            <person name="Iguchi T."/>
            <person name="Janes D.E."/>
            <person name="Khan S.Y."/>
            <person name="Kohno S."/>
            <person name="de Koning A.J."/>
            <person name="Lance S.L."/>
            <person name="McCarthy F.M."/>
            <person name="McCormack J.E."/>
            <person name="Merchant M.E."/>
            <person name="Peterson D.G."/>
            <person name="Pollock D.D."/>
            <person name="Pourmand N."/>
            <person name="Raney B.J."/>
            <person name="Roessler K.A."/>
            <person name="Sanford J.R."/>
            <person name="Sawyer R.H."/>
            <person name="Schmidt C.J."/>
            <person name="Triplett E.W."/>
            <person name="Tuberville T.D."/>
            <person name="Venegas-Anaya M."/>
            <person name="Howard J.T."/>
            <person name="Jarvis E.D."/>
            <person name="Guillette L.J.Jr."/>
            <person name="Glenn T.C."/>
            <person name="Green R.E."/>
            <person name="Ray D.A."/>
        </authorList>
    </citation>
    <scope>NUCLEOTIDE SEQUENCE [LARGE SCALE GENOMIC DNA]</scope>
    <source>
        <strain evidence="22">KSC_2009_1</strain>
    </source>
</reference>
<evidence type="ECO:0000256" key="19">
    <source>
        <dbReference type="ARBA" id="ARBA00079736"/>
    </source>
</evidence>
<dbReference type="eggNOG" id="ENOG502S7X8">
    <property type="taxonomic scope" value="Eukaryota"/>
</dbReference>
<evidence type="ECO:0000256" key="11">
    <source>
        <dbReference type="ARBA" id="ARBA00023170"/>
    </source>
</evidence>
<evidence type="ECO:0000256" key="5">
    <source>
        <dbReference type="ARBA" id="ARBA00022729"/>
    </source>
</evidence>
<dbReference type="Gene3D" id="2.60.40.10">
    <property type="entry name" value="Immunoglobulins"/>
    <property type="match status" value="1"/>
</dbReference>
<sequence>MATLCKRLLVPHAQLWIIVLIAGVISATKDRREQNVVTSCSRFQQYPRYVAAKKNTNVHFICHHQNGSSIRWYKMSEQDNIPQVIRSALPKIEVVSKDTVLEMTINKIQYEDNGIYLCENASLMGSVQLKHKCGSELKVIGFSTIEQVQNRNTLKDAIIMIQSILLVIFVSVPMLLCLDKGDGKDISDEDHTYEGLEIEQTATYEDIAPFRDVKAKWTVGEHPCQE</sequence>
<evidence type="ECO:0000256" key="15">
    <source>
        <dbReference type="ARBA" id="ARBA00063513"/>
    </source>
</evidence>
<evidence type="ECO:0000313" key="22">
    <source>
        <dbReference type="EMBL" id="KYO46593.1"/>
    </source>
</evidence>
<evidence type="ECO:0000313" key="23">
    <source>
        <dbReference type="Proteomes" id="UP000050525"/>
    </source>
</evidence>
<keyword evidence="4 20" id="KW-0812">Transmembrane</keyword>
<comment type="caution">
    <text evidence="22">The sequence shown here is derived from an EMBL/GenBank/DDBJ whole genome shotgun (WGS) entry which is preliminary data.</text>
</comment>
<dbReference type="KEGG" id="amj:102576332"/>
<dbReference type="PANTHER" id="PTHR14334">
    <property type="entry name" value="B-CELL ANTIGEN RECEPTOR COMPLEX-ASSOCIATED PROTEIN"/>
    <property type="match status" value="1"/>
</dbReference>
<keyword evidence="6" id="KW-0391">Immunity</keyword>
<keyword evidence="9 20" id="KW-0472">Membrane</keyword>
<keyword evidence="2" id="KW-1003">Cell membrane</keyword>
<dbReference type="PhylomeDB" id="A0A151PC30"/>
<name>A0A151PC30_ALLMI</name>
<evidence type="ECO:0000256" key="14">
    <source>
        <dbReference type="ARBA" id="ARBA00056166"/>
    </source>
</evidence>
<feature type="transmembrane region" description="Helical" evidence="20">
    <location>
        <begin position="157"/>
        <end position="178"/>
    </location>
</feature>
<comment type="subunit">
    <text evidence="15">Heterodimer of alpha and beta chains; disulfide-linked. Part of the B-cell antigen receptor complex where the alpha/beta chain heterodimer is non-covalently associated with an antigen-specific membrane-bound surface immunoglobulin of two heavy chains and two light chains. Interacts with LYN.</text>
</comment>
<keyword evidence="7 20" id="KW-1133">Transmembrane helix</keyword>
<accession>A0A151PC30</accession>